<dbReference type="Pfam" id="PF09867">
    <property type="entry name" value="TagF_N"/>
    <property type="match status" value="1"/>
</dbReference>
<dbReference type="RefSeq" id="WP_115458416.1">
    <property type="nucleotide sequence ID" value="NZ_QRAP01000004.1"/>
</dbReference>
<dbReference type="AlphaFoldDB" id="A0A370QS53"/>
<name>A0A370QS53_9GAMM</name>
<accession>A0A370QS53</accession>
<evidence type="ECO:0000313" key="1">
    <source>
        <dbReference type="EMBL" id="RDK92094.1"/>
    </source>
</evidence>
<dbReference type="PIRSF" id="PIRSF029287">
    <property type="entry name" value="UCP029287"/>
    <property type="match status" value="1"/>
</dbReference>
<dbReference type="OrthoDB" id="9801841at2"/>
<protein>
    <submittedName>
        <fullName evidence="1">Type VI secretion system protein ImpM</fullName>
    </submittedName>
</protein>
<evidence type="ECO:0000313" key="2">
    <source>
        <dbReference type="Proteomes" id="UP000254848"/>
    </source>
</evidence>
<dbReference type="InterPro" id="IPR017748">
    <property type="entry name" value="TagF"/>
</dbReference>
<keyword evidence="2" id="KW-1185">Reference proteome</keyword>
<dbReference type="Proteomes" id="UP000254848">
    <property type="component" value="Unassembled WGS sequence"/>
</dbReference>
<dbReference type="InterPro" id="IPR038225">
    <property type="entry name" value="TagF_sf"/>
</dbReference>
<proteinExistence type="predicted"/>
<dbReference type="NCBIfam" id="TIGR03373">
    <property type="entry name" value="VI_minor_4"/>
    <property type="match status" value="1"/>
</dbReference>
<reference evidence="1 2" key="1">
    <citation type="submission" date="2018-07" db="EMBL/GenBank/DDBJ databases">
        <title>Genomic Encyclopedia of Type Strains, Phase IV (KMG-IV): sequencing the most valuable type-strain genomes for metagenomic binning, comparative biology and taxonomic classification.</title>
        <authorList>
            <person name="Goeker M."/>
        </authorList>
    </citation>
    <scope>NUCLEOTIDE SEQUENCE [LARGE SCALE GENOMIC DNA]</scope>
    <source>
        <strain evidence="1 2">DSM 103736</strain>
    </source>
</reference>
<dbReference type="Gene3D" id="3.40.1730.10">
    <property type="entry name" value="pa0076 domain"/>
    <property type="match status" value="1"/>
</dbReference>
<sequence length="233" mass="26249">MNRQETFEPVPHDNGIGWYGKIPGCGDFVQRRLPAPLVNRWAHWFQSGLAALQLSVPDDRRYSLAGAPMWNFILPATLGTPFVQLGYLLPSRDRVGRHYPLFALWLVAPGDWHNGLLTQAAERYHRIGQILNHGVHQRHSAERIDRALLALPPLPQAPGDTPGGDAVPDRPVAELDFDPQRYGSFWWSDARDGRPQESWAHSGNLTVQLFHQLFTPVGGIRPARRGPYGQMFD</sequence>
<gene>
    <name evidence="1" type="ORF">C8D90_104252</name>
</gene>
<comment type="caution">
    <text evidence="1">The sequence shown here is derived from an EMBL/GenBank/DDBJ whole genome shotgun (WGS) entry which is preliminary data.</text>
</comment>
<dbReference type="EMBL" id="QRAP01000004">
    <property type="protein sequence ID" value="RDK92094.1"/>
    <property type="molecule type" value="Genomic_DNA"/>
</dbReference>
<organism evidence="1 2">
    <name type="scientific">Enterobacillus tribolii</name>
    <dbReference type="NCBI Taxonomy" id="1487935"/>
    <lineage>
        <taxon>Bacteria</taxon>
        <taxon>Pseudomonadati</taxon>
        <taxon>Pseudomonadota</taxon>
        <taxon>Gammaproteobacteria</taxon>
        <taxon>Enterobacterales</taxon>
        <taxon>Hafniaceae</taxon>
        <taxon>Enterobacillus</taxon>
    </lineage>
</organism>